<feature type="region of interest" description="Disordered" evidence="1">
    <location>
        <begin position="122"/>
        <end position="156"/>
    </location>
</feature>
<protein>
    <recommendedName>
        <fullName evidence="2">TRF2/HOY1 PH-like domain-containing protein</fullName>
    </recommendedName>
</protein>
<feature type="compositionally biased region" description="Acidic residues" evidence="1">
    <location>
        <begin position="32"/>
        <end position="45"/>
    </location>
</feature>
<reference evidence="3" key="1">
    <citation type="submission" date="2020-06" db="EMBL/GenBank/DDBJ databases">
        <authorList>
            <person name="Li T."/>
            <person name="Hu X."/>
            <person name="Zhang T."/>
            <person name="Song X."/>
            <person name="Zhang H."/>
            <person name="Dai N."/>
            <person name="Sheng W."/>
            <person name="Hou X."/>
            <person name="Wei L."/>
        </authorList>
    </citation>
    <scope>NUCLEOTIDE SEQUENCE</scope>
    <source>
        <strain evidence="3">G02</strain>
        <tissue evidence="3">Leaf</tissue>
    </source>
</reference>
<feature type="region of interest" description="Disordered" evidence="1">
    <location>
        <begin position="1"/>
        <end position="59"/>
    </location>
</feature>
<feature type="compositionally biased region" description="Polar residues" evidence="1">
    <location>
        <begin position="1"/>
        <end position="23"/>
    </location>
</feature>
<dbReference type="EMBL" id="JACGWJ010000006">
    <property type="protein sequence ID" value="KAL0412918.1"/>
    <property type="molecule type" value="Genomic_DNA"/>
</dbReference>
<gene>
    <name evidence="3" type="ORF">Sradi_1493500</name>
</gene>
<accession>A0AAW2U771</accession>
<evidence type="ECO:0000259" key="2">
    <source>
        <dbReference type="Pfam" id="PF24818"/>
    </source>
</evidence>
<proteinExistence type="predicted"/>
<dbReference type="Pfam" id="PF24818">
    <property type="entry name" value="PH_TRF2_HOY1"/>
    <property type="match status" value="1"/>
</dbReference>
<feature type="compositionally biased region" description="Polar residues" evidence="1">
    <location>
        <begin position="47"/>
        <end position="59"/>
    </location>
</feature>
<dbReference type="InterPro" id="IPR057939">
    <property type="entry name" value="TRF2_HOY1_PH"/>
</dbReference>
<organism evidence="3">
    <name type="scientific">Sesamum radiatum</name>
    <name type="common">Black benniseed</name>
    <dbReference type="NCBI Taxonomy" id="300843"/>
    <lineage>
        <taxon>Eukaryota</taxon>
        <taxon>Viridiplantae</taxon>
        <taxon>Streptophyta</taxon>
        <taxon>Embryophyta</taxon>
        <taxon>Tracheophyta</taxon>
        <taxon>Spermatophyta</taxon>
        <taxon>Magnoliopsida</taxon>
        <taxon>eudicotyledons</taxon>
        <taxon>Gunneridae</taxon>
        <taxon>Pentapetalae</taxon>
        <taxon>asterids</taxon>
        <taxon>lamiids</taxon>
        <taxon>Lamiales</taxon>
        <taxon>Pedaliaceae</taxon>
        <taxon>Sesamum</taxon>
    </lineage>
</organism>
<dbReference type="PANTHER" id="PTHR33494">
    <property type="entry name" value="OS02G0793800 PROTEIN"/>
    <property type="match status" value="1"/>
</dbReference>
<feature type="domain" description="TRF2/HOY1 PH-like" evidence="2">
    <location>
        <begin position="161"/>
        <end position="279"/>
    </location>
</feature>
<reference evidence="3" key="2">
    <citation type="journal article" date="2024" name="Plant">
        <title>Genomic evolution and insights into agronomic trait innovations of Sesamum species.</title>
        <authorList>
            <person name="Miao H."/>
            <person name="Wang L."/>
            <person name="Qu L."/>
            <person name="Liu H."/>
            <person name="Sun Y."/>
            <person name="Le M."/>
            <person name="Wang Q."/>
            <person name="Wei S."/>
            <person name="Zheng Y."/>
            <person name="Lin W."/>
            <person name="Duan Y."/>
            <person name="Cao H."/>
            <person name="Xiong S."/>
            <person name="Wang X."/>
            <person name="Wei L."/>
            <person name="Li C."/>
            <person name="Ma Q."/>
            <person name="Ju M."/>
            <person name="Zhao R."/>
            <person name="Li G."/>
            <person name="Mu C."/>
            <person name="Tian Q."/>
            <person name="Mei H."/>
            <person name="Zhang T."/>
            <person name="Gao T."/>
            <person name="Zhang H."/>
        </authorList>
    </citation>
    <scope>NUCLEOTIDE SEQUENCE</scope>
    <source>
        <strain evidence="3">G02</strain>
    </source>
</reference>
<dbReference type="PANTHER" id="PTHR33494:SF5">
    <property type="entry name" value="F10A16.6 PROTEIN"/>
    <property type="match status" value="1"/>
</dbReference>
<evidence type="ECO:0000256" key="1">
    <source>
        <dbReference type="SAM" id="MobiDB-lite"/>
    </source>
</evidence>
<sequence length="566" mass="63409">MHGSSMRTCKNPKNSEFSSNTNMAGGGQGTEPLDEEEEEFDDDFQDNLNPQQPAGNQIINVNVPSAAGVGSSHQHSPATTVMGRSPVLSLKEIQPESSSPIGLTLKRTDSFEELLENRLFALSQASPSREDNEEGLGRGRPRRRTDNLGSPPTSEKLKASNFPIKYIKIGTWERVSEYEGHLVAKVYFAKKRIVWEILFRALKNKIEILWSDISAIQFSIQDKEDGVLHIELNKPPSFFRESNPQPRKHTIWQLASDFTEGQASISRIHTLVFPPGVLNTHIQKLLSCDKRLFELSQQRFPSQESPYFDLATLFGDSTFPIPHNIFGESFASPVSQHPCQPHCTMATRETPGGQATRPATTVLNFPLQNELSRMTDMYRVGNQGFGWRNVSIGNGGPQHVSSQAQDNMAMITSSSSSYHRVATALDNIEEHLLGNVPQVVYPDESTTAAHITRYPSGNPYQSRMDYRTNHTASTSRQVTMLDENESYNLQRFSHGFPSQAMNRLQPPPPPTPDNPTVMRPEVNNVVPSLMPNDSSDFVLFRFMQSRNPTNRVGFPTAYYSRDPKIE</sequence>
<dbReference type="AlphaFoldDB" id="A0AAW2U771"/>
<name>A0AAW2U771_SESRA</name>
<evidence type="ECO:0000313" key="3">
    <source>
        <dbReference type="EMBL" id="KAL0412918.1"/>
    </source>
</evidence>
<comment type="caution">
    <text evidence="3">The sequence shown here is derived from an EMBL/GenBank/DDBJ whole genome shotgun (WGS) entry which is preliminary data.</text>
</comment>